<dbReference type="GO" id="GO:0016020">
    <property type="term" value="C:membrane"/>
    <property type="evidence" value="ECO:0007669"/>
    <property type="project" value="InterPro"/>
</dbReference>
<feature type="domain" description="EamA" evidence="4">
    <location>
        <begin position="15"/>
        <end position="142"/>
    </location>
</feature>
<name>A0A3P5XND5_9BACL</name>
<evidence type="ECO:0000313" key="6">
    <source>
        <dbReference type="Proteomes" id="UP000270468"/>
    </source>
</evidence>
<feature type="transmembrane region" description="Helical" evidence="3">
    <location>
        <begin position="128"/>
        <end position="146"/>
    </location>
</feature>
<feature type="transmembrane region" description="Helical" evidence="3">
    <location>
        <begin position="184"/>
        <end position="203"/>
    </location>
</feature>
<dbReference type="InterPro" id="IPR037185">
    <property type="entry name" value="EmrE-like"/>
</dbReference>
<dbReference type="Proteomes" id="UP000270468">
    <property type="component" value="Unassembled WGS sequence"/>
</dbReference>
<feature type="transmembrane region" description="Helical" evidence="3">
    <location>
        <begin position="152"/>
        <end position="172"/>
    </location>
</feature>
<dbReference type="AlphaFoldDB" id="A0A3P5XND5"/>
<evidence type="ECO:0000256" key="1">
    <source>
        <dbReference type="ARBA" id="ARBA00004127"/>
    </source>
</evidence>
<evidence type="ECO:0000313" key="5">
    <source>
        <dbReference type="EMBL" id="VDC31869.1"/>
    </source>
</evidence>
<keyword evidence="3" id="KW-0472">Membrane</keyword>
<dbReference type="PANTHER" id="PTHR22911:SF76">
    <property type="entry name" value="EAMA DOMAIN-CONTAINING PROTEIN"/>
    <property type="match status" value="1"/>
</dbReference>
<evidence type="ECO:0000256" key="3">
    <source>
        <dbReference type="SAM" id="Phobius"/>
    </source>
</evidence>
<evidence type="ECO:0000256" key="2">
    <source>
        <dbReference type="ARBA" id="ARBA00007362"/>
    </source>
</evidence>
<evidence type="ECO:0000259" key="4">
    <source>
        <dbReference type="Pfam" id="PF00892"/>
    </source>
</evidence>
<feature type="transmembrane region" description="Helical" evidence="3">
    <location>
        <begin position="101"/>
        <end position="119"/>
    </location>
</feature>
<feature type="domain" description="EamA" evidence="4">
    <location>
        <begin position="154"/>
        <end position="288"/>
    </location>
</feature>
<reference evidence="5 6" key="1">
    <citation type="submission" date="2018-11" db="EMBL/GenBank/DDBJ databases">
        <authorList>
            <person name="Criscuolo A."/>
        </authorList>
    </citation>
    <scope>NUCLEOTIDE SEQUENCE [LARGE SCALE GENOMIC DNA]</scope>
    <source>
        <strain evidence="5">ATB-66</strain>
    </source>
</reference>
<feature type="transmembrane region" description="Helical" evidence="3">
    <location>
        <begin position="12"/>
        <end position="33"/>
    </location>
</feature>
<keyword evidence="3" id="KW-1133">Transmembrane helix</keyword>
<feature type="transmembrane region" description="Helical" evidence="3">
    <location>
        <begin position="215"/>
        <end position="238"/>
    </location>
</feature>
<dbReference type="PANTHER" id="PTHR22911">
    <property type="entry name" value="ACYL-MALONYL CONDENSING ENZYME-RELATED"/>
    <property type="match status" value="1"/>
</dbReference>
<comment type="subcellular location">
    <subcellularLocation>
        <location evidence="1">Endomembrane system</location>
        <topology evidence="1">Multi-pass membrane protein</topology>
    </subcellularLocation>
</comment>
<feature type="transmembrane region" description="Helical" evidence="3">
    <location>
        <begin position="245"/>
        <end position="265"/>
    </location>
</feature>
<gene>
    <name evidence="5" type="ORF">FILTAD_02486</name>
</gene>
<protein>
    <submittedName>
        <fullName evidence="5">EamA-like transporter family protein</fullName>
    </submittedName>
</protein>
<organism evidence="5 6">
    <name type="scientific">Filibacter tadaridae</name>
    <dbReference type="NCBI Taxonomy" id="2483811"/>
    <lineage>
        <taxon>Bacteria</taxon>
        <taxon>Bacillati</taxon>
        <taxon>Bacillota</taxon>
        <taxon>Bacilli</taxon>
        <taxon>Bacillales</taxon>
        <taxon>Caryophanaceae</taxon>
        <taxon>Filibacter</taxon>
    </lineage>
</organism>
<feature type="transmembrane region" description="Helical" evidence="3">
    <location>
        <begin position="39"/>
        <end position="59"/>
    </location>
</feature>
<feature type="transmembrane region" description="Helical" evidence="3">
    <location>
        <begin position="71"/>
        <end position="89"/>
    </location>
</feature>
<keyword evidence="6" id="KW-1185">Reference proteome</keyword>
<dbReference type="SUPFAM" id="SSF103481">
    <property type="entry name" value="Multidrug resistance efflux transporter EmrE"/>
    <property type="match status" value="2"/>
</dbReference>
<feature type="transmembrane region" description="Helical" evidence="3">
    <location>
        <begin position="271"/>
        <end position="289"/>
    </location>
</feature>
<dbReference type="Pfam" id="PF00892">
    <property type="entry name" value="EamA"/>
    <property type="match status" value="2"/>
</dbReference>
<sequence length="303" mass="33886">MFKVERPAIHPYIPIIIGVLSVALSAIFVKLATADAGVIAFYRMLFSVIIMLPIFLYKYKKEVLLLSKRDWIFSAIAGVFLAFHFILWFESLNYTSVASSTVLVTLQPIFAFIGTYFFFKEKLSFKTLLSAAIAIAGSVIISWGDFKLSGTAFYGDMLALAGCALITTYLLFGQDVRKRLTLITYTFVVYSISTITLFFYVLLKGESFGPYPGADWFWFILLALIPNLLGHTLFNWALKWVSTNVISIAILFEPVGAAILAFYVFHETLSASQITGGIIVIAGILLFVVDMNKLKDKLFLKKT</sequence>
<dbReference type="InterPro" id="IPR000620">
    <property type="entry name" value="EamA_dom"/>
</dbReference>
<dbReference type="EMBL" id="UXAV01000043">
    <property type="protein sequence ID" value="VDC31869.1"/>
    <property type="molecule type" value="Genomic_DNA"/>
</dbReference>
<accession>A0A3P5XND5</accession>
<proteinExistence type="inferred from homology"/>
<comment type="similarity">
    <text evidence="2">Belongs to the EamA transporter family.</text>
</comment>
<keyword evidence="3" id="KW-0812">Transmembrane</keyword>